<evidence type="ECO:0000313" key="3">
    <source>
        <dbReference type="EMBL" id="EEC45499.1"/>
    </source>
</evidence>
<dbReference type="SUPFAM" id="SSF52374">
    <property type="entry name" value="Nucleotidylyl transferase"/>
    <property type="match status" value="1"/>
</dbReference>
<gene>
    <name evidence="3" type="ORF">PHATRDRAFT_48302</name>
</gene>
<dbReference type="PANTHER" id="PTHR10695">
    <property type="entry name" value="DEPHOSPHO-COA KINASE-RELATED"/>
    <property type="match status" value="1"/>
</dbReference>
<evidence type="ECO:0000259" key="2">
    <source>
        <dbReference type="Pfam" id="PF01467"/>
    </source>
</evidence>
<dbReference type="InParanoid" id="B7G6N9"/>
<dbReference type="AlphaFoldDB" id="B7G6N9"/>
<dbReference type="GO" id="GO:0015937">
    <property type="term" value="P:coenzyme A biosynthetic process"/>
    <property type="evidence" value="ECO:0007669"/>
    <property type="project" value="TreeGrafter"/>
</dbReference>
<dbReference type="EMBL" id="CM000619">
    <property type="protein sequence ID" value="EEC45499.1"/>
    <property type="molecule type" value="Genomic_DNA"/>
</dbReference>
<feature type="region of interest" description="Disordered" evidence="1">
    <location>
        <begin position="471"/>
        <end position="549"/>
    </location>
</feature>
<dbReference type="OMA" id="CTQRTEP"/>
<reference evidence="3 4" key="1">
    <citation type="journal article" date="2008" name="Nature">
        <title>The Phaeodactylum genome reveals the evolutionary history of diatom genomes.</title>
        <authorList>
            <person name="Bowler C."/>
            <person name="Allen A.E."/>
            <person name="Badger J.H."/>
            <person name="Grimwood J."/>
            <person name="Jabbari K."/>
            <person name="Kuo A."/>
            <person name="Maheswari U."/>
            <person name="Martens C."/>
            <person name="Maumus F."/>
            <person name="Otillar R.P."/>
            <person name="Rayko E."/>
            <person name="Salamov A."/>
            <person name="Vandepoele K."/>
            <person name="Beszteri B."/>
            <person name="Gruber A."/>
            <person name="Heijde M."/>
            <person name="Katinka M."/>
            <person name="Mock T."/>
            <person name="Valentin K."/>
            <person name="Verret F."/>
            <person name="Berges J.A."/>
            <person name="Brownlee C."/>
            <person name="Cadoret J.P."/>
            <person name="Chiovitti A."/>
            <person name="Choi C.J."/>
            <person name="Coesel S."/>
            <person name="De Martino A."/>
            <person name="Detter J.C."/>
            <person name="Durkin C."/>
            <person name="Falciatore A."/>
            <person name="Fournet J."/>
            <person name="Haruta M."/>
            <person name="Huysman M.J."/>
            <person name="Jenkins B.D."/>
            <person name="Jiroutova K."/>
            <person name="Jorgensen R.E."/>
            <person name="Joubert Y."/>
            <person name="Kaplan A."/>
            <person name="Kroger N."/>
            <person name="Kroth P.G."/>
            <person name="La Roche J."/>
            <person name="Lindquist E."/>
            <person name="Lommer M."/>
            <person name="Martin-Jezequel V."/>
            <person name="Lopez P.J."/>
            <person name="Lucas S."/>
            <person name="Mangogna M."/>
            <person name="McGinnis K."/>
            <person name="Medlin L.K."/>
            <person name="Montsant A."/>
            <person name="Oudot-Le Secq M.P."/>
            <person name="Napoli C."/>
            <person name="Obornik M."/>
            <person name="Parker M.S."/>
            <person name="Petit J.L."/>
            <person name="Porcel B.M."/>
            <person name="Poulsen N."/>
            <person name="Robison M."/>
            <person name="Rychlewski L."/>
            <person name="Rynearson T.A."/>
            <person name="Schmutz J."/>
            <person name="Shapiro H."/>
            <person name="Siaut M."/>
            <person name="Stanley M."/>
            <person name="Sussman M.R."/>
            <person name="Taylor A.R."/>
            <person name="Vardi A."/>
            <person name="von Dassow P."/>
            <person name="Vyverman W."/>
            <person name="Willis A."/>
            <person name="Wyrwicz L.S."/>
            <person name="Rokhsar D.S."/>
            <person name="Weissenbach J."/>
            <person name="Armbrust E.V."/>
            <person name="Green B.R."/>
            <person name="Van de Peer Y."/>
            <person name="Grigoriev I.V."/>
        </authorList>
    </citation>
    <scope>NUCLEOTIDE SEQUENCE [LARGE SCALE GENOMIC DNA]</scope>
    <source>
        <strain evidence="3 4">CCAP 1055/1</strain>
    </source>
</reference>
<name>B7G6N9_PHATC</name>
<proteinExistence type="predicted"/>
<dbReference type="eggNOG" id="KOG3351">
    <property type="taxonomic scope" value="Eukaryota"/>
</dbReference>
<dbReference type="HOGENOM" id="CLU_496521_0_0_1"/>
<keyword evidence="4" id="KW-1185">Reference proteome</keyword>
<accession>B7G6N9</accession>
<dbReference type="STRING" id="556484.B7G6N9"/>
<dbReference type="Gene3D" id="3.40.50.620">
    <property type="entry name" value="HUPs"/>
    <property type="match status" value="1"/>
</dbReference>
<organism evidence="3 4">
    <name type="scientific">Phaeodactylum tricornutum (strain CCAP 1055/1)</name>
    <dbReference type="NCBI Taxonomy" id="556484"/>
    <lineage>
        <taxon>Eukaryota</taxon>
        <taxon>Sar</taxon>
        <taxon>Stramenopiles</taxon>
        <taxon>Ochrophyta</taxon>
        <taxon>Bacillariophyta</taxon>
        <taxon>Bacillariophyceae</taxon>
        <taxon>Bacillariophycidae</taxon>
        <taxon>Naviculales</taxon>
        <taxon>Phaeodactylaceae</taxon>
        <taxon>Phaeodactylum</taxon>
    </lineage>
</organism>
<feature type="compositionally biased region" description="Polar residues" evidence="1">
    <location>
        <begin position="484"/>
        <end position="495"/>
    </location>
</feature>
<dbReference type="OrthoDB" id="330671at2759"/>
<feature type="domain" description="Cytidyltransferase-like" evidence="2">
    <location>
        <begin position="340"/>
        <end position="481"/>
    </location>
</feature>
<evidence type="ECO:0000256" key="1">
    <source>
        <dbReference type="SAM" id="MobiDB-lite"/>
    </source>
</evidence>
<dbReference type="Pfam" id="PF01467">
    <property type="entry name" value="CTP_transf_like"/>
    <property type="match status" value="1"/>
</dbReference>
<reference evidence="4" key="2">
    <citation type="submission" date="2008-08" db="EMBL/GenBank/DDBJ databases">
        <authorList>
            <consortium name="Diatom Consortium"/>
            <person name="Grigoriev I."/>
            <person name="Grimwood J."/>
            <person name="Kuo A."/>
            <person name="Otillar R.P."/>
            <person name="Salamov A."/>
            <person name="Detter J.C."/>
            <person name="Lindquist E."/>
            <person name="Shapiro H."/>
            <person name="Lucas S."/>
            <person name="Glavina del Rio T."/>
            <person name="Pitluck S."/>
            <person name="Rokhsar D."/>
            <person name="Bowler C."/>
        </authorList>
    </citation>
    <scope>GENOME REANNOTATION</scope>
    <source>
        <strain evidence="4">CCAP 1055/1</strain>
    </source>
</reference>
<dbReference type="PaxDb" id="2850-Phatr48302"/>
<dbReference type="KEGG" id="pti:PHATRDRAFT_48302"/>
<dbReference type="GO" id="GO:0004140">
    <property type="term" value="F:dephospho-CoA kinase activity"/>
    <property type="evidence" value="ECO:0007669"/>
    <property type="project" value="TreeGrafter"/>
</dbReference>
<dbReference type="RefSeq" id="XP_002182763.1">
    <property type="nucleotide sequence ID" value="XM_002182727.1"/>
</dbReference>
<sequence length="549" mass="60514">MRAVVGTSSDIAYQSYLQRQPSPMSVKAMRSHVPTRRSRQLWILFLLGHAYSLRALTPHSKANTHSKKPMFQHALAILTMPNNSVDRIINEAILEKALPSAHKLSVVLRCQGTNKRSGTSTSPSLATLRRYVGEVYSQMWDLAMHSPQLLAQQQSQQQQSLDESSRNAASPTDFFVLPDVVVYPQNLPNAAPESWIHIQKDLDLVCSVDSMAGWISTQATGRGERYQRMHGDGLGGLDEHVQAMNSERAFRNLAPVQILHVNPSDCMTNAVVDPNVVFLDDDEETERLPKVQQQQHRKGQSKSMDQGVTCNGGADDDEECDLILGGARITQGRLFDSVAVGGTFDGLHFGHRKLLTLAMSSVHPVTGLLLVGVTVDDMLRRKRFAEYIPSLQARMEGVQDFLHRLAPGMKNNIRIVPIRDAFGPPGQPGWHFDALVLSHETLETGYALNEHRIEQGMHPLTLLCTRRTEAHGMSSTALRRRRSLQTSATASSAPTRNAAVLRQQQQQQPTRDQNNTSAAAGSSNGAKSHPHSTSVNGHDSAGRRSANPL</sequence>
<protein>
    <recommendedName>
        <fullName evidence="2">Cytidyltransferase-like domain-containing protein</fullName>
    </recommendedName>
</protein>
<dbReference type="PANTHER" id="PTHR10695:SF46">
    <property type="entry name" value="BIFUNCTIONAL COENZYME A SYNTHASE-RELATED"/>
    <property type="match status" value="1"/>
</dbReference>
<dbReference type="GeneID" id="7203782"/>
<dbReference type="InterPro" id="IPR004821">
    <property type="entry name" value="Cyt_trans-like"/>
</dbReference>
<evidence type="ECO:0000313" key="4">
    <source>
        <dbReference type="Proteomes" id="UP000000759"/>
    </source>
</evidence>
<feature type="region of interest" description="Disordered" evidence="1">
    <location>
        <begin position="285"/>
        <end position="311"/>
    </location>
</feature>
<feature type="compositionally biased region" description="Low complexity" evidence="1">
    <location>
        <begin position="503"/>
        <end position="527"/>
    </location>
</feature>
<dbReference type="Proteomes" id="UP000000759">
    <property type="component" value="Chromosome 17"/>
</dbReference>
<dbReference type="InterPro" id="IPR014729">
    <property type="entry name" value="Rossmann-like_a/b/a_fold"/>
</dbReference>